<comment type="catalytic activity">
    <reaction evidence="1">
        <text>Hydrolyzes the link between N-acetylmuramoyl residues and L-amino acid residues in certain cell-wall glycopeptides.</text>
        <dbReference type="EC" id="3.5.1.28"/>
    </reaction>
</comment>
<evidence type="ECO:0000256" key="3">
    <source>
        <dbReference type="ARBA" id="ARBA00022801"/>
    </source>
</evidence>
<dbReference type="Proteomes" id="UP000763802">
    <property type="component" value="Unassembled WGS sequence"/>
</dbReference>
<evidence type="ECO:0000256" key="4">
    <source>
        <dbReference type="SAM" id="MobiDB-lite"/>
    </source>
</evidence>
<accession>A0ABS5WWD3</accession>
<feature type="domain" description="MurNAc-LAA" evidence="5">
    <location>
        <begin position="424"/>
        <end position="548"/>
    </location>
</feature>
<dbReference type="RefSeq" id="WP_215194261.1">
    <property type="nucleotide sequence ID" value="NZ_JAHHDY010000025.1"/>
</dbReference>
<dbReference type="InterPro" id="IPR036514">
    <property type="entry name" value="SGNH_hydro_sf"/>
</dbReference>
<name>A0ABS5WWD3_9RHOB</name>
<dbReference type="PANTHER" id="PTHR30404">
    <property type="entry name" value="N-ACETYLMURAMOYL-L-ALANINE AMIDASE"/>
    <property type="match status" value="1"/>
</dbReference>
<dbReference type="PANTHER" id="PTHR30404:SF0">
    <property type="entry name" value="N-ACETYLMURAMOYL-L-ALANINE AMIDASE AMIC"/>
    <property type="match status" value="1"/>
</dbReference>
<evidence type="ECO:0000313" key="6">
    <source>
        <dbReference type="EMBL" id="MBT3143363.1"/>
    </source>
</evidence>
<dbReference type="Gene3D" id="3.40.630.40">
    <property type="entry name" value="Zn-dependent exopeptidases"/>
    <property type="match status" value="1"/>
</dbReference>
<dbReference type="InterPro" id="IPR002508">
    <property type="entry name" value="MurNAc-LAA_cat"/>
</dbReference>
<dbReference type="InterPro" id="IPR009045">
    <property type="entry name" value="Zn_M74/Hedgehog-like"/>
</dbReference>
<evidence type="ECO:0000313" key="7">
    <source>
        <dbReference type="Proteomes" id="UP000763802"/>
    </source>
</evidence>
<dbReference type="GO" id="GO:0008745">
    <property type="term" value="F:N-acetylmuramoyl-L-alanine amidase activity"/>
    <property type="evidence" value="ECO:0007669"/>
    <property type="project" value="UniProtKB-EC"/>
</dbReference>
<protein>
    <recommendedName>
        <fullName evidence="2">N-acetylmuramoyl-L-alanine amidase</fullName>
        <ecNumber evidence="2">3.5.1.28</ecNumber>
    </recommendedName>
</protein>
<feature type="region of interest" description="Disordered" evidence="4">
    <location>
        <begin position="364"/>
        <end position="383"/>
    </location>
</feature>
<dbReference type="Gene3D" id="3.40.50.1110">
    <property type="entry name" value="SGNH hydrolase"/>
    <property type="match status" value="1"/>
</dbReference>
<comment type="caution">
    <text evidence="6">The sequence shown here is derived from an EMBL/GenBank/DDBJ whole genome shotgun (WGS) entry which is preliminary data.</text>
</comment>
<dbReference type="InterPro" id="IPR013830">
    <property type="entry name" value="SGNH_hydro"/>
</dbReference>
<dbReference type="SUPFAM" id="SSF55166">
    <property type="entry name" value="Hedgehog/DD-peptidase"/>
    <property type="match status" value="1"/>
</dbReference>
<gene>
    <name evidence="6" type="ORF">KL867_20075</name>
</gene>
<keyword evidence="7" id="KW-1185">Reference proteome</keyword>
<dbReference type="CDD" id="cd02696">
    <property type="entry name" value="MurNAc-LAA"/>
    <property type="match status" value="1"/>
</dbReference>
<dbReference type="SUPFAM" id="SSF52266">
    <property type="entry name" value="SGNH hydrolase"/>
    <property type="match status" value="1"/>
</dbReference>
<evidence type="ECO:0000256" key="2">
    <source>
        <dbReference type="ARBA" id="ARBA00011901"/>
    </source>
</evidence>
<dbReference type="InterPro" id="IPR050695">
    <property type="entry name" value="N-acetylmuramoyl_amidase_3"/>
</dbReference>
<proteinExistence type="predicted"/>
<evidence type="ECO:0000256" key="1">
    <source>
        <dbReference type="ARBA" id="ARBA00001561"/>
    </source>
</evidence>
<organism evidence="6 7">
    <name type="scientific">Falsiruegeria litorea</name>
    <dbReference type="NCBI Taxonomy" id="1280831"/>
    <lineage>
        <taxon>Bacteria</taxon>
        <taxon>Pseudomonadati</taxon>
        <taxon>Pseudomonadota</taxon>
        <taxon>Alphaproteobacteria</taxon>
        <taxon>Rhodobacterales</taxon>
        <taxon>Roseobacteraceae</taxon>
        <taxon>Falsiruegeria</taxon>
    </lineage>
</organism>
<reference evidence="6 7" key="1">
    <citation type="submission" date="2021-05" db="EMBL/GenBank/DDBJ databases">
        <title>Draft genomes of marine bacteria isolated from model chitin particles.</title>
        <authorList>
            <person name="Datta M.S."/>
            <person name="Schwartzman J.A."/>
            <person name="Cordero O."/>
        </authorList>
    </citation>
    <scope>NUCLEOTIDE SEQUENCE [LARGE SCALE GENOMIC DNA]</scope>
    <source>
        <strain evidence="6 7">4E07</strain>
    </source>
</reference>
<dbReference type="SMART" id="SM00646">
    <property type="entry name" value="Ami_3"/>
    <property type="match status" value="1"/>
</dbReference>
<dbReference type="Pfam" id="PF01520">
    <property type="entry name" value="Amidase_3"/>
    <property type="match status" value="1"/>
</dbReference>
<dbReference type="Pfam" id="PF08291">
    <property type="entry name" value="Peptidase_M15_3"/>
    <property type="match status" value="1"/>
</dbReference>
<dbReference type="Gene3D" id="3.30.1380.10">
    <property type="match status" value="1"/>
</dbReference>
<feature type="compositionally biased region" description="Polar residues" evidence="4">
    <location>
        <begin position="370"/>
        <end position="379"/>
    </location>
</feature>
<dbReference type="InterPro" id="IPR013230">
    <property type="entry name" value="Peptidase_M15A_C"/>
</dbReference>
<dbReference type="EMBL" id="JAHHDY010000025">
    <property type="protein sequence ID" value="MBT3143363.1"/>
    <property type="molecule type" value="Genomic_DNA"/>
</dbReference>
<sequence length="833" mass="89792">MNKINEELSKVIAQADTAVDQDSLTDAIERLDAMLKDGFVQAEASALPYAPALEMTTEFETTYAQAPEGGAEGKFGRFIGSMALDSANAIARAKRRAEYRLKTLFGFDGLRIVEDGDSWTQYPVLLEDIGDQLQAQDDFAVFSVGGAGDLVSDMANEKEYLSALQITDAAVLLVSGGGNDMFGHLQDILVDYTDGASPADLINHGAFGPILRTVTENYETILTDVATSFPDVCIFTHGYDLPFPLDDGKWIGPALTARSIPFDIGRGVLNVILDMFNAEMVKLEARHSNMVFCDLRGEVDRGLNSWFDELHPKNAGYARAAAAIERVIRDRMLGGLETTPGHLTAKANPERSKAAGTVVLDPGHGGTTKVGGSSANNATGPHGTLEKDLTLDVALRTKTVLEHRGYNVLLTRSSDVNLGLSARAAVARSVGAAVFVSIHFNGSTNHNAQGTETFVHKSLPNGAHPSKALCRAVQSEMVAALGLRDRNKGFPLGAKSGGFGVLNPHHHAQQTAAVLHEVSFLDRADEEERLSKVSYKRKIAIALADGIEAYLTGIAPAENFSAAEIELGDAMELAKVESDFSAAAEHLFEWRDTSDDTDECGFETHDVSNGHLLGVDSVAQGNLGFLHALAEIEARFSKGQGHVIDGPDEGHETSERDPAIERAFGSHSFDVGANVTVLADVFGRVESTSFSHSDFEAFIRSLGLRYFSPSEFLVLGGQNKSGKCAGKNTLPPQSLWGNIANTALLVDRIRDRLNAPVFITSAYRSPPYNACIGGASASQHMRFNALDWYCTAHDRAHWRQVAEQLQASDPGRFAGFIKDYAGGNFVHIDTRYT</sequence>
<dbReference type="EC" id="3.5.1.28" evidence="2"/>
<dbReference type="SUPFAM" id="SSF53187">
    <property type="entry name" value="Zn-dependent exopeptidases"/>
    <property type="match status" value="1"/>
</dbReference>
<dbReference type="Pfam" id="PF13472">
    <property type="entry name" value="Lipase_GDSL_2"/>
    <property type="match status" value="1"/>
</dbReference>
<evidence type="ECO:0000259" key="5">
    <source>
        <dbReference type="SMART" id="SM00646"/>
    </source>
</evidence>
<keyword evidence="3 6" id="KW-0378">Hydrolase</keyword>